<feature type="transmembrane region" description="Helical" evidence="2">
    <location>
        <begin position="20"/>
        <end position="40"/>
    </location>
</feature>
<comment type="caution">
    <text evidence="3">The sequence shown here is derived from an EMBL/GenBank/DDBJ whole genome shotgun (WGS) entry which is preliminary data.</text>
</comment>
<gene>
    <name evidence="3" type="ORF">DYU05_05210</name>
</gene>
<reference evidence="3 4" key="1">
    <citation type="submission" date="2018-08" db="EMBL/GenBank/DDBJ databases">
        <title>Mucilaginibacter terrae sp. nov., isolated from manganese diggings.</title>
        <authorList>
            <person name="Huang Y."/>
            <person name="Zhou Z."/>
        </authorList>
    </citation>
    <scope>NUCLEOTIDE SEQUENCE [LARGE SCALE GENOMIC DNA]</scope>
    <source>
        <strain evidence="3 4">ZH6</strain>
    </source>
</reference>
<keyword evidence="2" id="KW-1133">Transmembrane helix</keyword>
<feature type="region of interest" description="Disordered" evidence="1">
    <location>
        <begin position="58"/>
        <end position="80"/>
    </location>
</feature>
<evidence type="ECO:0000313" key="4">
    <source>
        <dbReference type="Proteomes" id="UP000260823"/>
    </source>
</evidence>
<evidence type="ECO:0000313" key="3">
    <source>
        <dbReference type="EMBL" id="RFZ85005.1"/>
    </source>
</evidence>
<protein>
    <submittedName>
        <fullName evidence="3">Uncharacterized protein</fullName>
    </submittedName>
</protein>
<dbReference type="RefSeq" id="WP_117381906.1">
    <property type="nucleotide sequence ID" value="NZ_QWDE01000001.1"/>
</dbReference>
<evidence type="ECO:0000256" key="2">
    <source>
        <dbReference type="SAM" id="Phobius"/>
    </source>
</evidence>
<proteinExistence type="predicted"/>
<sequence length="80" mass="8740">MKNLLDNLKNPFEHKSNGGLWVAAIALGTAAAGAAAWYYLKRKGGEIAEEVHNFPYHQDHAEKKRPKSDVGSLHAITTAL</sequence>
<keyword evidence="2" id="KW-0472">Membrane</keyword>
<dbReference type="EMBL" id="QWDE01000001">
    <property type="protein sequence ID" value="RFZ85005.1"/>
    <property type="molecule type" value="Genomic_DNA"/>
</dbReference>
<accession>A0A3E2NVG9</accession>
<dbReference type="Proteomes" id="UP000260823">
    <property type="component" value="Unassembled WGS sequence"/>
</dbReference>
<keyword evidence="4" id="KW-1185">Reference proteome</keyword>
<dbReference type="AlphaFoldDB" id="A0A3E2NVG9"/>
<organism evidence="3 4">
    <name type="scientific">Mucilaginibacter terrenus</name>
    <dbReference type="NCBI Taxonomy" id="2482727"/>
    <lineage>
        <taxon>Bacteria</taxon>
        <taxon>Pseudomonadati</taxon>
        <taxon>Bacteroidota</taxon>
        <taxon>Sphingobacteriia</taxon>
        <taxon>Sphingobacteriales</taxon>
        <taxon>Sphingobacteriaceae</taxon>
        <taxon>Mucilaginibacter</taxon>
    </lineage>
</organism>
<evidence type="ECO:0000256" key="1">
    <source>
        <dbReference type="SAM" id="MobiDB-lite"/>
    </source>
</evidence>
<name>A0A3E2NVG9_9SPHI</name>
<keyword evidence="2" id="KW-0812">Transmembrane</keyword>